<dbReference type="EMBL" id="BJMN01000023">
    <property type="protein sequence ID" value="GEB58136.1"/>
    <property type="molecule type" value="Genomic_DNA"/>
</dbReference>
<accession>A0A4Y3RK86</accession>
<organism evidence="2 3">
    <name type="scientific">Streptomyces gardneri</name>
    <dbReference type="NCBI Taxonomy" id="66892"/>
    <lineage>
        <taxon>Bacteria</taxon>
        <taxon>Bacillati</taxon>
        <taxon>Actinomycetota</taxon>
        <taxon>Actinomycetes</taxon>
        <taxon>Kitasatosporales</taxon>
        <taxon>Streptomycetaceae</taxon>
        <taxon>Streptomyces</taxon>
    </lineage>
</organism>
<gene>
    <name evidence="2" type="ORF">SGA01_37410</name>
</gene>
<evidence type="ECO:0000256" key="1">
    <source>
        <dbReference type="SAM" id="MobiDB-lite"/>
    </source>
</evidence>
<protein>
    <submittedName>
        <fullName evidence="2">Uncharacterized protein</fullName>
    </submittedName>
</protein>
<name>A0A4Y3RK86_9ACTN</name>
<dbReference type="Proteomes" id="UP000315226">
    <property type="component" value="Unassembled WGS sequence"/>
</dbReference>
<dbReference type="AlphaFoldDB" id="A0A4Y3RK86"/>
<keyword evidence="3" id="KW-1185">Reference proteome</keyword>
<feature type="region of interest" description="Disordered" evidence="1">
    <location>
        <begin position="40"/>
        <end position="63"/>
    </location>
</feature>
<comment type="caution">
    <text evidence="2">The sequence shown here is derived from an EMBL/GenBank/DDBJ whole genome shotgun (WGS) entry which is preliminary data.</text>
</comment>
<proteinExistence type="predicted"/>
<evidence type="ECO:0000313" key="3">
    <source>
        <dbReference type="Proteomes" id="UP000315226"/>
    </source>
</evidence>
<reference evidence="2 3" key="1">
    <citation type="submission" date="2019-06" db="EMBL/GenBank/DDBJ databases">
        <title>Whole genome shotgun sequence of Streptomyces gardneri NBRC 12865.</title>
        <authorList>
            <person name="Hosoyama A."/>
            <person name="Uohara A."/>
            <person name="Ohji S."/>
            <person name="Ichikawa N."/>
        </authorList>
    </citation>
    <scope>NUCLEOTIDE SEQUENCE [LARGE SCALE GENOMIC DNA]</scope>
    <source>
        <strain evidence="2 3">NBRC 12865</strain>
    </source>
</reference>
<sequence>MGGLRDDACANSARRVFEAGARYSQPLRLKITHKLPHTIPIKPMAKGYPRPQRGSGMESKFMP</sequence>
<evidence type="ECO:0000313" key="2">
    <source>
        <dbReference type="EMBL" id="GEB58136.1"/>
    </source>
</evidence>